<dbReference type="OMA" id="YGYDMPV"/>
<dbReference type="SMART" id="SM00948">
    <property type="entry name" value="Proteasome_A_N"/>
    <property type="match status" value="1"/>
</dbReference>
<dbReference type="GeneID" id="16995430"/>
<evidence type="ECO:0000313" key="8">
    <source>
        <dbReference type="Proteomes" id="UP000007014"/>
    </source>
</evidence>
<organism evidence="7 8">
    <name type="scientific">Cyanidioschyzon merolae (strain NIES-3377 / 10D)</name>
    <name type="common">Unicellular red alga</name>
    <dbReference type="NCBI Taxonomy" id="280699"/>
    <lineage>
        <taxon>Eukaryota</taxon>
        <taxon>Rhodophyta</taxon>
        <taxon>Bangiophyceae</taxon>
        <taxon>Cyanidiales</taxon>
        <taxon>Cyanidiaceae</taxon>
        <taxon>Cyanidioschyzon</taxon>
    </lineage>
</organism>
<reference evidence="7 8" key="2">
    <citation type="journal article" date="2007" name="BMC Biol.">
        <title>A 100%-complete sequence reveals unusually simple genomic features in the hot-spring red alga Cyanidioschyzon merolae.</title>
        <authorList>
            <person name="Nozaki H."/>
            <person name="Takano H."/>
            <person name="Misumi O."/>
            <person name="Terasawa K."/>
            <person name="Matsuzaki M."/>
            <person name="Maruyama S."/>
            <person name="Nishida K."/>
            <person name="Yagisawa F."/>
            <person name="Yoshida Y."/>
            <person name="Fujiwara T."/>
            <person name="Takio S."/>
            <person name="Tamura K."/>
            <person name="Chung S.J."/>
            <person name="Nakamura S."/>
            <person name="Kuroiwa H."/>
            <person name="Tanaka K."/>
            <person name="Sato N."/>
            <person name="Kuroiwa T."/>
        </authorList>
    </citation>
    <scope>NUCLEOTIDE SEQUENCE [LARGE SCALE GENOMIC DNA]</scope>
    <source>
        <strain evidence="7 8">10D</strain>
    </source>
</reference>
<dbReference type="CDD" id="cd03754">
    <property type="entry name" value="proteasome_alpha_type_6"/>
    <property type="match status" value="1"/>
</dbReference>
<dbReference type="InterPro" id="IPR023332">
    <property type="entry name" value="Proteasome_alpha-type"/>
</dbReference>
<evidence type="ECO:0000313" key="7">
    <source>
        <dbReference type="EMBL" id="BAM81308.1"/>
    </source>
</evidence>
<dbReference type="Pfam" id="PF10584">
    <property type="entry name" value="Proteasome_A_N"/>
    <property type="match status" value="1"/>
</dbReference>
<dbReference type="EMBL" id="AP006496">
    <property type="protein sequence ID" value="BAM81308.1"/>
    <property type="molecule type" value="Genomic_DNA"/>
</dbReference>
<keyword evidence="8" id="KW-1185">Reference proteome</keyword>
<dbReference type="GO" id="GO:0019773">
    <property type="term" value="C:proteasome core complex, alpha-subunit complex"/>
    <property type="evidence" value="ECO:0007669"/>
    <property type="project" value="UniProtKB-UniRule"/>
</dbReference>
<dbReference type="STRING" id="280699.M1VJ86"/>
<gene>
    <name evidence="7" type="ORF">CYME_CMN208C</name>
</gene>
<evidence type="ECO:0000256" key="3">
    <source>
        <dbReference type="ARBA" id="ARBA00023242"/>
    </source>
</evidence>
<comment type="subcellular location">
    <subcellularLocation>
        <location evidence="5">Cytoplasm</location>
    </subcellularLocation>
    <subcellularLocation>
        <location evidence="5">Nucleus</location>
    </subcellularLocation>
</comment>
<keyword evidence="3 5" id="KW-0539">Nucleus</keyword>
<evidence type="ECO:0000256" key="1">
    <source>
        <dbReference type="ARBA" id="ARBA00022490"/>
    </source>
</evidence>
<dbReference type="GO" id="GO:0005634">
    <property type="term" value="C:nucleus"/>
    <property type="evidence" value="ECO:0007669"/>
    <property type="project" value="UniProtKB-SubCell"/>
</dbReference>
<dbReference type="InterPro" id="IPR050115">
    <property type="entry name" value="Proteasome_alpha"/>
</dbReference>
<dbReference type="RefSeq" id="XP_005537344.1">
    <property type="nucleotide sequence ID" value="XM_005537287.1"/>
</dbReference>
<dbReference type="Proteomes" id="UP000007014">
    <property type="component" value="Chromosome 14"/>
</dbReference>
<dbReference type="HOGENOM" id="CLU_035750_4_1_1"/>
<accession>M1VJ86</accession>
<dbReference type="SUPFAM" id="SSF56235">
    <property type="entry name" value="N-terminal nucleophile aminohydrolases (Ntn hydrolases)"/>
    <property type="match status" value="1"/>
</dbReference>
<dbReference type="PANTHER" id="PTHR11599">
    <property type="entry name" value="PROTEASOME SUBUNIT ALPHA/BETA"/>
    <property type="match status" value="1"/>
</dbReference>
<keyword evidence="2 4" id="KW-0647">Proteasome</keyword>
<dbReference type="GO" id="GO:0005737">
    <property type="term" value="C:cytoplasm"/>
    <property type="evidence" value="ECO:0007669"/>
    <property type="project" value="UniProtKB-SubCell"/>
</dbReference>
<dbReference type="AlphaFoldDB" id="M1VJ86"/>
<dbReference type="InterPro" id="IPR034642">
    <property type="entry name" value="Proteasome_subunit_alpha6"/>
</dbReference>
<dbReference type="InterPro" id="IPR001353">
    <property type="entry name" value="Proteasome_sua/b"/>
</dbReference>
<dbReference type="eggNOG" id="KOG0182">
    <property type="taxonomic scope" value="Eukaryota"/>
</dbReference>
<proteinExistence type="inferred from homology"/>
<feature type="domain" description="Proteasome alpha-type subunits" evidence="6">
    <location>
        <begin position="9"/>
        <end position="31"/>
    </location>
</feature>
<reference evidence="7 8" key="1">
    <citation type="journal article" date="2004" name="Nature">
        <title>Genome sequence of the ultrasmall unicellular red alga Cyanidioschyzon merolae 10D.</title>
        <authorList>
            <person name="Matsuzaki M."/>
            <person name="Misumi O."/>
            <person name="Shin-i T."/>
            <person name="Maruyama S."/>
            <person name="Takahara M."/>
            <person name="Miyagishima S."/>
            <person name="Mori T."/>
            <person name="Nishida K."/>
            <person name="Yagisawa F."/>
            <person name="Nishida K."/>
            <person name="Yoshida Y."/>
            <person name="Nishimura Y."/>
            <person name="Nakao S."/>
            <person name="Kobayashi T."/>
            <person name="Momoyama Y."/>
            <person name="Higashiyama T."/>
            <person name="Minoda A."/>
            <person name="Sano M."/>
            <person name="Nomoto H."/>
            <person name="Oishi K."/>
            <person name="Hayashi H."/>
            <person name="Ohta F."/>
            <person name="Nishizaka S."/>
            <person name="Haga S."/>
            <person name="Miura S."/>
            <person name="Morishita T."/>
            <person name="Kabeya Y."/>
            <person name="Terasawa K."/>
            <person name="Suzuki Y."/>
            <person name="Ishii Y."/>
            <person name="Asakawa S."/>
            <person name="Takano H."/>
            <person name="Ohta N."/>
            <person name="Kuroiwa H."/>
            <person name="Tanaka K."/>
            <person name="Shimizu N."/>
            <person name="Sugano S."/>
            <person name="Sato N."/>
            <person name="Nozaki H."/>
            <person name="Ogasawara N."/>
            <person name="Kohara Y."/>
            <person name="Kuroiwa T."/>
        </authorList>
    </citation>
    <scope>NUCLEOTIDE SEQUENCE [LARGE SCALE GENOMIC DNA]</scope>
    <source>
        <strain evidence="7 8">10D</strain>
    </source>
</reference>
<dbReference type="PROSITE" id="PS51475">
    <property type="entry name" value="PROTEASOME_ALPHA_2"/>
    <property type="match status" value="1"/>
</dbReference>
<evidence type="ECO:0000259" key="6">
    <source>
        <dbReference type="PROSITE" id="PS00388"/>
    </source>
</evidence>
<dbReference type="KEGG" id="cme:CYME_CMN208C"/>
<dbReference type="GO" id="GO:0006511">
    <property type="term" value="P:ubiquitin-dependent protein catabolic process"/>
    <property type="evidence" value="ECO:0007669"/>
    <property type="project" value="InterPro"/>
</dbReference>
<keyword evidence="1 5" id="KW-0963">Cytoplasm</keyword>
<sequence>MSRGTSAGYDRHITVFSPEGRLFQVEYAFKAVKLPGTTAVAVRGTQCVCVAVQRKLPDRLVEPDSVSSAARISEQHGVVFAGLATDGRAQVQRLRAEASEFRYENGYEAPVSYLATRLADINQVYTQHAYMRPLGVTLLFLGWDDHEGGYSGPRLYKVDPAGYCIGYRACAAGAKDVEAQNWLEKRLREKQEELSEEQRDRLAVSGAAVQAGYGAPLCDIPLSDDETLELAIGALQSVTSAELKPSDLEIAIVTKEKKRFRVLTEQEVDGVLHRLSERD</sequence>
<dbReference type="InterPro" id="IPR029055">
    <property type="entry name" value="Ntn_hydrolases_N"/>
</dbReference>
<name>M1VJ86_CYAM1</name>
<dbReference type="Gramene" id="CMN208CT">
    <property type="protein sequence ID" value="CMN208CT"/>
    <property type="gene ID" value="CMN208C"/>
</dbReference>
<evidence type="ECO:0000256" key="5">
    <source>
        <dbReference type="RuleBase" id="RU000551"/>
    </source>
</evidence>
<comment type="subunit">
    <text evidence="5">The 26S proteasome consists of a 20S proteasome core and two 19S regulatory subunits.</text>
</comment>
<protein>
    <recommendedName>
        <fullName evidence="5">Proteasome subunit alpha type</fullName>
    </recommendedName>
</protein>
<evidence type="ECO:0000256" key="2">
    <source>
        <dbReference type="ARBA" id="ARBA00022942"/>
    </source>
</evidence>
<comment type="similarity">
    <text evidence="4 5">Belongs to the peptidase T1A family.</text>
</comment>
<dbReference type="InterPro" id="IPR000426">
    <property type="entry name" value="Proteasome_asu_N"/>
</dbReference>
<dbReference type="PROSITE" id="PS00388">
    <property type="entry name" value="PROTEASOME_ALPHA_1"/>
    <property type="match status" value="1"/>
</dbReference>
<dbReference type="Pfam" id="PF00227">
    <property type="entry name" value="Proteasome"/>
    <property type="match status" value="1"/>
</dbReference>
<dbReference type="OrthoDB" id="431557at2759"/>
<evidence type="ECO:0000256" key="4">
    <source>
        <dbReference type="PROSITE-ProRule" id="PRU00808"/>
    </source>
</evidence>
<dbReference type="Gene3D" id="3.60.20.10">
    <property type="entry name" value="Glutamine Phosphoribosylpyrophosphate, subunit 1, domain 1"/>
    <property type="match status" value="1"/>
</dbReference>